<dbReference type="Gene3D" id="3.30.160.70">
    <property type="entry name" value="Methylated DNA-protein cysteine methyltransferase domain"/>
    <property type="match status" value="1"/>
</dbReference>
<evidence type="ECO:0000256" key="2">
    <source>
        <dbReference type="ARBA" id="ARBA00023159"/>
    </source>
</evidence>
<dbReference type="InterPro" id="IPR036217">
    <property type="entry name" value="MethylDNA_cys_MeTrfase_DNAb"/>
</dbReference>
<dbReference type="InterPro" id="IPR016221">
    <property type="entry name" value="Bifunct_regulatory_prot_Ada"/>
</dbReference>
<gene>
    <name evidence="5" type="primary">ada</name>
    <name evidence="5" type="ORF">NFI88_02295</name>
</gene>
<keyword evidence="1" id="KW-0227">DNA damage</keyword>
<reference evidence="5 6" key="1">
    <citation type="submission" date="2022-06" db="EMBL/GenBank/DDBJ databases">
        <title>Rhizosaccharibacter gen. nov. sp. nov. KSS12, endophytic bacteria isolated from sugarcane.</title>
        <authorList>
            <person name="Pitiwittayakul N."/>
        </authorList>
    </citation>
    <scope>NUCLEOTIDE SEQUENCE [LARGE SCALE GENOMIC DNA]</scope>
    <source>
        <strain evidence="5 6">KSS12</strain>
    </source>
</reference>
<dbReference type="PROSITE" id="PS01124">
    <property type="entry name" value="HTH_ARAC_FAMILY_2"/>
    <property type="match status" value="1"/>
</dbReference>
<dbReference type="GO" id="GO:0003677">
    <property type="term" value="F:DNA binding"/>
    <property type="evidence" value="ECO:0007669"/>
    <property type="project" value="UniProtKB-KW"/>
</dbReference>
<keyword evidence="6" id="KW-1185">Reference proteome</keyword>
<evidence type="ECO:0000256" key="1">
    <source>
        <dbReference type="ARBA" id="ARBA00022763"/>
    </source>
</evidence>
<protein>
    <submittedName>
        <fullName evidence="5">Bifunctional DNA-binding transcriptional regulator/O6-methylguanine-DNA methyltransferase Ada</fullName>
        <ecNumber evidence="5">2.1.1.-</ecNumber>
    </submittedName>
</protein>
<dbReference type="EC" id="2.1.1.-" evidence="5"/>
<keyword evidence="2" id="KW-0010">Activator</keyword>
<feature type="region of interest" description="Disordered" evidence="3">
    <location>
        <begin position="375"/>
        <end position="396"/>
    </location>
</feature>
<feature type="domain" description="HTH araC/xylS-type" evidence="4">
    <location>
        <begin position="123"/>
        <end position="203"/>
    </location>
</feature>
<evidence type="ECO:0000259" key="4">
    <source>
        <dbReference type="PROSITE" id="PS01124"/>
    </source>
</evidence>
<accession>A0ABT1VTK4</accession>
<dbReference type="NCBIfam" id="TIGR00589">
    <property type="entry name" value="ogt"/>
    <property type="match status" value="1"/>
</dbReference>
<dbReference type="CDD" id="cd06445">
    <property type="entry name" value="ATase"/>
    <property type="match status" value="1"/>
</dbReference>
<evidence type="ECO:0000313" key="6">
    <source>
        <dbReference type="Proteomes" id="UP001524547"/>
    </source>
</evidence>
<dbReference type="InterPro" id="IPR035451">
    <property type="entry name" value="Ada-like_dom_sf"/>
</dbReference>
<dbReference type="InterPro" id="IPR018060">
    <property type="entry name" value="HTH_AraC"/>
</dbReference>
<dbReference type="InterPro" id="IPR036388">
    <property type="entry name" value="WH-like_DNA-bd_sf"/>
</dbReference>
<dbReference type="Proteomes" id="UP001524547">
    <property type="component" value="Unassembled WGS sequence"/>
</dbReference>
<dbReference type="Pfam" id="PF01035">
    <property type="entry name" value="DNA_binding_1"/>
    <property type="match status" value="1"/>
</dbReference>
<feature type="region of interest" description="Disordered" evidence="3">
    <location>
        <begin position="1"/>
        <end position="29"/>
    </location>
</feature>
<dbReference type="NCBIfam" id="NF011964">
    <property type="entry name" value="PRK15435.1"/>
    <property type="match status" value="1"/>
</dbReference>
<dbReference type="PANTHER" id="PTHR10815">
    <property type="entry name" value="METHYLATED-DNA--PROTEIN-CYSTEINE METHYLTRANSFERASE"/>
    <property type="match status" value="1"/>
</dbReference>
<evidence type="ECO:0000313" key="5">
    <source>
        <dbReference type="EMBL" id="MCQ8239671.1"/>
    </source>
</evidence>
<keyword evidence="5" id="KW-0489">Methyltransferase</keyword>
<dbReference type="Pfam" id="PF02805">
    <property type="entry name" value="Ada_Zn_binding"/>
    <property type="match status" value="1"/>
</dbReference>
<dbReference type="GO" id="GO:0008168">
    <property type="term" value="F:methyltransferase activity"/>
    <property type="evidence" value="ECO:0007669"/>
    <property type="project" value="UniProtKB-KW"/>
</dbReference>
<dbReference type="InterPro" id="IPR036631">
    <property type="entry name" value="MGMT_N_sf"/>
</dbReference>
<dbReference type="InterPro" id="IPR014048">
    <property type="entry name" value="MethylDNA_cys_MeTrfase_DNA-bd"/>
</dbReference>
<name>A0ABT1VTK4_9PROT</name>
<proteinExistence type="predicted"/>
<keyword evidence="5" id="KW-0808">Transferase</keyword>
<dbReference type="EMBL" id="JAMZEJ010000001">
    <property type="protein sequence ID" value="MCQ8239671.1"/>
    <property type="molecule type" value="Genomic_DNA"/>
</dbReference>
<dbReference type="Gene3D" id="1.10.10.60">
    <property type="entry name" value="Homeodomain-like"/>
    <property type="match status" value="1"/>
</dbReference>
<dbReference type="SUPFAM" id="SSF57884">
    <property type="entry name" value="Ada DNA repair protein, N-terminal domain (N-Ada 10)"/>
    <property type="match status" value="1"/>
</dbReference>
<dbReference type="Pfam" id="PF12833">
    <property type="entry name" value="HTH_18"/>
    <property type="match status" value="1"/>
</dbReference>
<dbReference type="PIRSF" id="PIRSF000409">
    <property type="entry name" value="Ada"/>
    <property type="match status" value="1"/>
</dbReference>
<organism evidence="5 6">
    <name type="scientific">Rhizosaccharibacter radicis</name>
    <dbReference type="NCBI Taxonomy" id="2782605"/>
    <lineage>
        <taxon>Bacteria</taxon>
        <taxon>Pseudomonadati</taxon>
        <taxon>Pseudomonadota</taxon>
        <taxon>Alphaproteobacteria</taxon>
        <taxon>Acetobacterales</taxon>
        <taxon>Acetobacteraceae</taxon>
        <taxon>Rhizosaccharibacter</taxon>
    </lineage>
</organism>
<sequence>MQLAFPADHPQVPPPETSGSSAGTRSAASDPRWPLILARDPAADGSFWYSVQTTGVYCRPSCPSRAARPENVRLHDTLEAARATGCRPCRRCRPDEAAHHRDAALVVRACRLIDAAERPPAHDELARKLEVGSARLRSAFEAVLGLSPKRYADARRAERLRLLLPVAATVTEAFHQAGFGSSSRFYDKAAELLGMAPNRVRAGAAAETLRVAVAPCSLGAVLVAAGERGLVAVLLGDDPDLLRRDLRARFPRAGFGEADEAFGAVVAQVVALVETPGASHALPLDIRGTAFQRRVWDALRDVETGRTLSYAELAARAGAPAAVRAVAGACAANPLAVAVPCHRAVRTDGGLGGYRWGLARKRILLDREAASSTAGASSTAAAAAPITGPAGGEAAS</sequence>
<dbReference type="GO" id="GO:0032259">
    <property type="term" value="P:methylation"/>
    <property type="evidence" value="ECO:0007669"/>
    <property type="project" value="UniProtKB-KW"/>
</dbReference>
<comment type="caution">
    <text evidence="5">The sequence shown here is derived from an EMBL/GenBank/DDBJ whole genome shotgun (WGS) entry which is preliminary data.</text>
</comment>
<keyword evidence="5" id="KW-0238">DNA-binding</keyword>
<dbReference type="InterPro" id="IPR004026">
    <property type="entry name" value="Ada_DNA_repair_Zn-bd"/>
</dbReference>
<dbReference type="RefSeq" id="WP_422918404.1">
    <property type="nucleotide sequence ID" value="NZ_JAMZEJ010000001.1"/>
</dbReference>
<dbReference type="Gene3D" id="1.10.10.10">
    <property type="entry name" value="Winged helix-like DNA-binding domain superfamily/Winged helix DNA-binding domain"/>
    <property type="match status" value="1"/>
</dbReference>
<dbReference type="SMART" id="SM00342">
    <property type="entry name" value="HTH_ARAC"/>
    <property type="match status" value="1"/>
</dbReference>
<feature type="compositionally biased region" description="Low complexity" evidence="3">
    <location>
        <begin position="17"/>
        <end position="29"/>
    </location>
</feature>
<dbReference type="SUPFAM" id="SSF46767">
    <property type="entry name" value="Methylated DNA-protein cysteine methyltransferase, C-terminal domain"/>
    <property type="match status" value="1"/>
</dbReference>
<dbReference type="PANTHER" id="PTHR10815:SF14">
    <property type="entry name" value="BIFUNCTIONAL TRANSCRIPTIONAL ACTIVATOR_DNA REPAIR ENZYME ADA"/>
    <property type="match status" value="1"/>
</dbReference>
<dbReference type="SUPFAM" id="SSF53155">
    <property type="entry name" value="Methylated DNA-protein cysteine methyltransferase domain"/>
    <property type="match status" value="1"/>
</dbReference>
<evidence type="ECO:0000256" key="3">
    <source>
        <dbReference type="SAM" id="MobiDB-lite"/>
    </source>
</evidence>
<dbReference type="Gene3D" id="3.40.10.10">
    <property type="entry name" value="DNA Methylphosphotriester Repair Domain"/>
    <property type="match status" value="1"/>
</dbReference>